<dbReference type="Pfam" id="PF14302">
    <property type="entry name" value="DUF4377"/>
    <property type="match status" value="1"/>
</dbReference>
<dbReference type="Proteomes" id="UP000194450">
    <property type="component" value="Unassembled WGS sequence"/>
</dbReference>
<feature type="domain" description="DUF4377" evidence="1">
    <location>
        <begin position="70"/>
        <end position="117"/>
    </location>
</feature>
<organism evidence="2 3">
    <name type="scientific">Pseudidiomarina planktonica</name>
    <dbReference type="NCBI Taxonomy" id="1323738"/>
    <lineage>
        <taxon>Bacteria</taxon>
        <taxon>Pseudomonadati</taxon>
        <taxon>Pseudomonadota</taxon>
        <taxon>Gammaproteobacteria</taxon>
        <taxon>Alteromonadales</taxon>
        <taxon>Idiomarinaceae</taxon>
        <taxon>Pseudidiomarina</taxon>
    </lineage>
</organism>
<protein>
    <recommendedName>
        <fullName evidence="1">DUF4377 domain-containing protein</fullName>
    </recommendedName>
</protein>
<dbReference type="RefSeq" id="WP_086433681.1">
    <property type="nucleotide sequence ID" value="NZ_FXWH01000001.1"/>
</dbReference>
<evidence type="ECO:0000313" key="2">
    <source>
        <dbReference type="EMBL" id="SMQ61053.1"/>
    </source>
</evidence>
<dbReference type="OrthoDB" id="6286825at2"/>
<name>A0A1Y6ELK5_9GAMM</name>
<gene>
    <name evidence="2" type="ORF">SAMN06297229_0508</name>
</gene>
<evidence type="ECO:0000259" key="1">
    <source>
        <dbReference type="Pfam" id="PF14302"/>
    </source>
</evidence>
<sequence>MDIASIFRRSTLLSMAFITTLLVGCGGDGSGNRIIIVNVSDSPEVCDHGLDIPDIAFFCEPPLYNIETGNLEGYAAMVEGFSHEFGVASVLRVQAYPIEDQAADGPIYDFRLIETIRTTQVAQVGDIYTFDIPLNGYMFQFRDGQYAIQGYEFNCAEGVDCQQLLEIDGSEGLATIEFTYVGGEVPITLTSWN</sequence>
<dbReference type="AlphaFoldDB" id="A0A1Y6ELK5"/>
<keyword evidence="3" id="KW-1185">Reference proteome</keyword>
<dbReference type="InterPro" id="IPR025485">
    <property type="entry name" value="DUF4377"/>
</dbReference>
<reference evidence="3" key="1">
    <citation type="submission" date="2017-04" db="EMBL/GenBank/DDBJ databases">
        <authorList>
            <person name="Varghese N."/>
            <person name="Submissions S."/>
        </authorList>
    </citation>
    <scope>NUCLEOTIDE SEQUENCE [LARGE SCALE GENOMIC DNA]</scope>
</reference>
<evidence type="ECO:0000313" key="3">
    <source>
        <dbReference type="Proteomes" id="UP000194450"/>
    </source>
</evidence>
<dbReference type="EMBL" id="FXWH01000001">
    <property type="protein sequence ID" value="SMQ61053.1"/>
    <property type="molecule type" value="Genomic_DNA"/>
</dbReference>
<proteinExistence type="predicted"/>
<accession>A0A1Y6ELK5</accession>